<dbReference type="RefSeq" id="WP_065620466.1">
    <property type="nucleotide sequence ID" value="NZ_LYOZ01000003.1"/>
</dbReference>
<keyword evidence="2" id="KW-1185">Reference proteome</keyword>
<proteinExistence type="predicted"/>
<evidence type="ECO:0008006" key="3">
    <source>
        <dbReference type="Google" id="ProtNLM"/>
    </source>
</evidence>
<protein>
    <recommendedName>
        <fullName evidence="3">Purine NTPase</fullName>
    </recommendedName>
</protein>
<accession>A0ABX2XWL7</accession>
<organism evidence="1 2">
    <name type="scientific">Legionella jamestowniensis</name>
    <dbReference type="NCBI Taxonomy" id="455"/>
    <lineage>
        <taxon>Bacteria</taxon>
        <taxon>Pseudomonadati</taxon>
        <taxon>Pseudomonadota</taxon>
        <taxon>Gammaproteobacteria</taxon>
        <taxon>Legionellales</taxon>
        <taxon>Legionellaceae</taxon>
        <taxon>Legionella</taxon>
    </lineage>
</organism>
<gene>
    <name evidence="1" type="ORF">A8135_09915</name>
</gene>
<sequence>MLSCTLKQALSGNEIALLNMVYRIEIDNTLLVADDLNYIMSSKYHENKYLTYLQACVYTFGVPGVEKNLEKSKVLLKTLLGKQFFYVEQLMVFQDITQQKKSRFFNEALAASNPFALLNTLAIISHIDLSKNPQEQLVNLAILLGGVKIAYKKMIQTKYKDLIERILERIHSNLVSLPDEFSEFRQLYLKRKEEIRKDKYAVFHAVPNGGFSFAKSKPQAEALQELARTWVKFALLYEGVDTYAMFDALHQAYDLNNSNKEQVINKLSQQMYKSIHRSFDSFFKKTADFENYGEIQKYFSYVASQFEAAEKQLAKTYSPEALNEMENYLKKLNILVKNLKILLKEYQGYLVNENQLIKLDSMLSEIERRQALLKNQLSAKIQKNTVTITINAPVNSNVSTQTTEAYSQLSDIARTNQLLLENLEQLFKERRSGAKARETIMSTSDSSEKKAINILKIPKSDLSEEKISQSSSLITRIIG</sequence>
<dbReference type="Proteomes" id="UP000093336">
    <property type="component" value="Unassembled WGS sequence"/>
</dbReference>
<comment type="caution">
    <text evidence="1">The sequence shown here is derived from an EMBL/GenBank/DDBJ whole genome shotgun (WGS) entry which is preliminary data.</text>
</comment>
<reference evidence="1 2" key="1">
    <citation type="submission" date="2016-05" db="EMBL/GenBank/DDBJ databases">
        <authorList>
            <person name="Prochazka B."/>
            <person name="Indra A."/>
            <person name="Hasenberger P."/>
            <person name="Blaschitz M."/>
            <person name="Wagner L."/>
            <person name="Wewalka G."/>
            <person name="Sorschag S."/>
            <person name="Schmid D."/>
            <person name="Ruppitsch W."/>
        </authorList>
    </citation>
    <scope>NUCLEOTIDE SEQUENCE [LARGE SCALE GENOMIC DNA]</scope>
    <source>
        <strain evidence="1 2">974010_12</strain>
    </source>
</reference>
<dbReference type="EMBL" id="LYOZ01000003">
    <property type="protein sequence ID" value="OCH99049.1"/>
    <property type="molecule type" value="Genomic_DNA"/>
</dbReference>
<evidence type="ECO:0000313" key="1">
    <source>
        <dbReference type="EMBL" id="OCH99049.1"/>
    </source>
</evidence>
<name>A0ABX2XWL7_9GAMM</name>
<evidence type="ECO:0000313" key="2">
    <source>
        <dbReference type="Proteomes" id="UP000093336"/>
    </source>
</evidence>